<accession>A0A0G1C274</accession>
<dbReference type="AlphaFoldDB" id="A0A0G1C274"/>
<sequence length="87" mass="10225">MDILTISKKELKLAVQESVREALAKELAPLRAMFFPFVSDKEQRDIERRYDKPLRKSAKSRKMELLKNWVANGADFIAFVPVRFVWL</sequence>
<gene>
    <name evidence="1" type="ORF">UV05_C0022G0006</name>
</gene>
<name>A0A0G1C274_9BACT</name>
<reference evidence="1 2" key="1">
    <citation type="journal article" date="2015" name="Nature">
        <title>rRNA introns, odd ribosomes, and small enigmatic genomes across a large radiation of phyla.</title>
        <authorList>
            <person name="Brown C.T."/>
            <person name="Hug L.A."/>
            <person name="Thomas B.C."/>
            <person name="Sharon I."/>
            <person name="Castelle C.J."/>
            <person name="Singh A."/>
            <person name="Wilkins M.J."/>
            <person name="Williams K.H."/>
            <person name="Banfield J.F."/>
        </authorList>
    </citation>
    <scope>NUCLEOTIDE SEQUENCE [LARGE SCALE GENOMIC DNA]</scope>
</reference>
<evidence type="ECO:0000313" key="1">
    <source>
        <dbReference type="EMBL" id="KKS43743.1"/>
    </source>
</evidence>
<proteinExistence type="predicted"/>
<dbReference type="EMBL" id="LCCZ01000022">
    <property type="protein sequence ID" value="KKS43743.1"/>
    <property type="molecule type" value="Genomic_DNA"/>
</dbReference>
<comment type="caution">
    <text evidence="1">The sequence shown here is derived from an EMBL/GenBank/DDBJ whole genome shotgun (WGS) entry which is preliminary data.</text>
</comment>
<protein>
    <submittedName>
        <fullName evidence="1">Uncharacterized protein</fullName>
    </submittedName>
</protein>
<dbReference type="Proteomes" id="UP000034875">
    <property type="component" value="Unassembled WGS sequence"/>
</dbReference>
<evidence type="ECO:0000313" key="2">
    <source>
        <dbReference type="Proteomes" id="UP000034875"/>
    </source>
</evidence>
<organism evidence="1 2">
    <name type="scientific">candidate division CPR1 bacterium GW2011_GWA2_42_17</name>
    <dbReference type="NCBI Taxonomy" id="1618341"/>
    <lineage>
        <taxon>Bacteria</taxon>
        <taxon>candidate division CPR1</taxon>
    </lineage>
</organism>